<proteinExistence type="predicted"/>
<dbReference type="EMBL" id="OVEO01000013">
    <property type="protein sequence ID" value="SPR00261.1"/>
    <property type="molecule type" value="Genomic_DNA"/>
</dbReference>
<keyword evidence="1" id="KW-0479">Metal-binding</keyword>
<organism evidence="4 6">
    <name type="scientific">Plasmodiophora brassicae</name>
    <name type="common">Clubroot disease agent</name>
    <dbReference type="NCBI Taxonomy" id="37360"/>
    <lineage>
        <taxon>Eukaryota</taxon>
        <taxon>Sar</taxon>
        <taxon>Rhizaria</taxon>
        <taxon>Endomyxa</taxon>
        <taxon>Phytomyxea</taxon>
        <taxon>Plasmodiophorida</taxon>
        <taxon>Plasmodiophoridae</taxon>
        <taxon>Plasmodiophora</taxon>
    </lineage>
</organism>
<name>A0A0G4J6T0_PLABS</name>
<feature type="chain" id="PRO_5033223446" description="RING-type domain-containing protein" evidence="2">
    <location>
        <begin position="21"/>
        <end position="252"/>
    </location>
</feature>
<feature type="domain" description="RING-type" evidence="3">
    <location>
        <begin position="163"/>
        <end position="203"/>
    </location>
</feature>
<dbReference type="SUPFAM" id="SSF57850">
    <property type="entry name" value="RING/U-box"/>
    <property type="match status" value="1"/>
</dbReference>
<dbReference type="PROSITE" id="PS50089">
    <property type="entry name" value="ZF_RING_2"/>
    <property type="match status" value="1"/>
</dbReference>
<dbReference type="Pfam" id="PF13639">
    <property type="entry name" value="zf-RING_2"/>
    <property type="match status" value="1"/>
</dbReference>
<sequence length="252" mass="27399">MSMIVSLIVVVAFFLGLGEADLPPISLYPTEGPPYACDVKTEAAFMHSGFLRGAILGGVADSVSLPTIGHVPLWHLVQFMNNNNRDVYTSLEWIATTWSPDLAPLILSAACDLDMELFLIACHALLQNQGDTAASFAFIWSQRVDPPDLEQVAMLLPGHGRSCDSCGVWANAGDQFRYLSCSHTFHPQCIEAHLQRHGTCPVCATLLLPEADSLVHLEIASQGVTGIPTHIFLDRPAYVDSMVKPSMCPTHE</sequence>
<feature type="signal peptide" evidence="2">
    <location>
        <begin position="1"/>
        <end position="20"/>
    </location>
</feature>
<dbReference type="Proteomes" id="UP000290189">
    <property type="component" value="Unassembled WGS sequence"/>
</dbReference>
<evidence type="ECO:0000313" key="6">
    <source>
        <dbReference type="Proteomes" id="UP000039324"/>
    </source>
</evidence>
<reference evidence="5 7" key="2">
    <citation type="submission" date="2018-03" db="EMBL/GenBank/DDBJ databases">
        <authorList>
            <person name="Fogelqvist J."/>
        </authorList>
    </citation>
    <scope>NUCLEOTIDE SEQUENCE [LARGE SCALE GENOMIC DNA]</scope>
</reference>
<accession>A0A0G4J6T0</accession>
<evidence type="ECO:0000259" key="3">
    <source>
        <dbReference type="PROSITE" id="PS50089"/>
    </source>
</evidence>
<evidence type="ECO:0000256" key="1">
    <source>
        <dbReference type="PROSITE-ProRule" id="PRU00175"/>
    </source>
</evidence>
<dbReference type="Gene3D" id="3.30.40.10">
    <property type="entry name" value="Zinc/RING finger domain, C3HC4 (zinc finger)"/>
    <property type="match status" value="1"/>
</dbReference>
<dbReference type="InterPro" id="IPR001841">
    <property type="entry name" value="Znf_RING"/>
</dbReference>
<keyword evidence="1" id="KW-0862">Zinc</keyword>
<dbReference type="Proteomes" id="UP000039324">
    <property type="component" value="Unassembled WGS sequence"/>
</dbReference>
<dbReference type="InterPro" id="IPR013083">
    <property type="entry name" value="Znf_RING/FYVE/PHD"/>
</dbReference>
<dbReference type="GO" id="GO:0008270">
    <property type="term" value="F:zinc ion binding"/>
    <property type="evidence" value="ECO:0007669"/>
    <property type="project" value="UniProtKB-KW"/>
</dbReference>
<evidence type="ECO:0000313" key="4">
    <source>
        <dbReference type="EMBL" id="CEP02996.1"/>
    </source>
</evidence>
<geneLocation type="mitochondrion" evidence="5"/>
<evidence type="ECO:0000313" key="5">
    <source>
        <dbReference type="EMBL" id="SPR00261.1"/>
    </source>
</evidence>
<dbReference type="EMBL" id="CDSF01000136">
    <property type="protein sequence ID" value="CEP02996.1"/>
    <property type="molecule type" value="Genomic_DNA"/>
</dbReference>
<dbReference type="OrthoDB" id="8062037at2759"/>
<reference evidence="4 6" key="1">
    <citation type="submission" date="2015-02" db="EMBL/GenBank/DDBJ databases">
        <authorList>
            <person name="Chooi Y.-H."/>
        </authorList>
    </citation>
    <scope>NUCLEOTIDE SEQUENCE [LARGE SCALE GENOMIC DNA]</scope>
    <source>
        <strain evidence="4">E3</strain>
    </source>
</reference>
<keyword evidence="2" id="KW-0732">Signal</keyword>
<dbReference type="AlphaFoldDB" id="A0A0G4J6T0"/>
<keyword evidence="5" id="KW-0496">Mitochondrion</keyword>
<evidence type="ECO:0000313" key="7">
    <source>
        <dbReference type="Proteomes" id="UP000290189"/>
    </source>
</evidence>
<gene>
    <name evidence="4" type="ORF">PBRA_009214</name>
    <name evidence="5" type="ORF">PLBR_LOCUS7476</name>
</gene>
<evidence type="ECO:0000256" key="2">
    <source>
        <dbReference type="SAM" id="SignalP"/>
    </source>
</evidence>
<keyword evidence="6" id="KW-1185">Reference proteome</keyword>
<keyword evidence="1" id="KW-0863">Zinc-finger</keyword>
<dbReference type="STRING" id="37360.A0A0G4J6T0"/>
<protein>
    <recommendedName>
        <fullName evidence="3">RING-type domain-containing protein</fullName>
    </recommendedName>
</protein>